<dbReference type="EC" id="5.2.1.8" evidence="5"/>
<dbReference type="Proteomes" id="UP000192596">
    <property type="component" value="Unassembled WGS sequence"/>
</dbReference>
<dbReference type="OrthoDB" id="2922289at2759"/>
<proteinExistence type="inferred from homology"/>
<dbReference type="PANTHER" id="PTHR10012:SF3">
    <property type="entry name" value="SERINE_THREONINE-PROTEIN PHOSPHATASE 2A ACTIVATOR 1"/>
    <property type="match status" value="1"/>
</dbReference>
<evidence type="ECO:0000256" key="1">
    <source>
        <dbReference type="ARBA" id="ARBA00000971"/>
    </source>
</evidence>
<accession>A0A1V8SGS6</accession>
<dbReference type="InterPro" id="IPR037218">
    <property type="entry name" value="PTPA_sf"/>
</dbReference>
<name>A0A1V8SGS6_9PEZI</name>
<feature type="region of interest" description="Disordered" evidence="14">
    <location>
        <begin position="1701"/>
        <end position="1764"/>
    </location>
</feature>
<sequence>MSGQQAHPILERRVPAAFLTPRKRIEDGNDLAFFHSSIAYRDIKIFLLQLNRAIFPRLGEDGNTEVCDLQQRAELSSVGIGVAAIIKTLSDLVDDVPPETGPRRFGNVAFRTWYKLAESKIDDLFDEHLGSVLDLIATNDDQRRTGVREELKVYLLGGFGSAQRMDYGTGHELSFLVFLGCLWKLSAFRVGEERTIVTGLIQPYLVLMRKLILTYTLEPAGTHGVWGLDDHSFLPYIFGSAQLGPAIASPDAPTPLTGSRAGVPKPDSIASKNTVLQHKDNNMYFAAIQFIHDVKTGPFWEHSPTLFNISGIKDGWAKINKGMIKMYDAEVLGKFPVVQHFPFGSLFPWEKDPAAQQTTSQSVHAQQQPSAQAPVPGLLSGNVQTARPQAGTAAPWAKPGAVPSSGAQHSIMHPIECGKEAAKHFSFDPGYRNLNHGSYGTCPKDVRSVYYDYIDKSERRPDTFVRYEYRTHLLMDSRRVIENYLNAPPNTCVYVPNATTGIETVLRNIQYNVRLPFEDLTKICKRYNVLSCIDSAHGIGQMPIDLTALDPDFLSSNAHKWLYVPRPCAVFYVTKRHQHLMRNTLPTSSRIEEPFVGNFAYVGTLHDAPYLCVEAALAWRKRVIWDGKKGEEAVMGCMLDLAKQGGHFVAEKLGTEVMKNEEGESGSVLLLSSGCRLPMSHYDDDYEPRHRRRGDDRAPPPYPGGDQYQPNERRPRREDPRESRTNSRDNLPPPPHSAAANNNIPPPPLGSALKREGSRSRGPNLKPEFDVEPSFLNGRTPDLERKNGPEQRKFRDKRDGYESEEGDSLRRAKSSRKKQAYDEDDKMPSDPRDKRSNRDADRYDDPPPRDRDRDRDRDDRRRPPPRKDDYDDASTLPPRRRGPREGVEYGADPIKPVRRSNTERAPDRDRDRDRDREKDRERDRPREKDREKDRDKDRRRKDDYSDDESDYDKPRRHRSEDPPRRRRDDRYGDASDDDRAARRRREDIYDRDRDSRRKPEPRDRDRRRYSDDDRYDDDDRRGDRRDRDKRRREPKEVKIGKYDVGPYMEKGQKYYATLAPIVTPLVMNYLRKNRKVLAVVAAHTSALTTLQVVGEGGDMATYTYEEVEHNQIRDLAISFSNTIFSNWTQLNAIMKRFELVLQKRWAKKSAKQRIQVLLQAWPGMSQTHRPDFEPFRNMKRRGQPRSTTCNANAQLWPHINQEDLVKGNLLPLYLNSRGRKLPEIFIGRDINDAHLGRGWTADVAEPYAMVFEGQRSPRTYGRIMGRTERLLWKNGNTLNPRLLGILGMEVQSELYRFLHACARLILHDYSDSQILLAPHQPEPEPPRPDTSTGTWRTVTSYALEAPYGLPQRMDIPRMRLLVDSRFQAAEDHLFGLREDPGYFLEQLKDWRVHDAKRIDGDTCRPCIWKHIVSDMINDAMLNCFNWERVSKCLGKMRSFDTQIHNADDVHCRLQQYDEDNWAFLQMMINRLLVRPVYHFEHGLPISPRMRHCYHQPHDDKTCKRHCSDPCSSTWNFKSSIGATAAEMRVDRMSSMLVCPVNSQIHGVKHIVDEMQYMFETDVEAASLVDGWLMERFSDLAVLVDLNYRVGDMLPWQIPTLYDAEDDFAYTDELVEKRFSDGCHSSKVLEGPIDTTFAYPFEKRRSKETVAQMRLAEKNLRTVWSDIDIYLGQYRLRLLWFVAQFSKRPFVDAPKTPVWKDSEAAIRTPGPQKLDESPAEKSMPLTPISANRRSELPRTAAKIKEKTRGTADHTTPPPTPPLAQDATTTVKLITLPRRVYKVISTLLPCAATALSNRSELSWDDFVYAFNALGLVPEKLYGSVWIFKPLPKGEGLVDVDRSIQFHEPKEVRRGNKIGTFMVKRLGRRLKRAFGWEGEMFVQE</sequence>
<dbReference type="GO" id="GO:0000159">
    <property type="term" value="C:protein phosphatase type 2A complex"/>
    <property type="evidence" value="ECO:0007669"/>
    <property type="project" value="TreeGrafter"/>
</dbReference>
<protein>
    <recommendedName>
        <fullName evidence="11">Serine/threonine-protein phosphatase 2A activator 1</fullName>
        <ecNumber evidence="5">5.2.1.8</ecNumber>
    </recommendedName>
    <alternativeName>
        <fullName evidence="12">Peptidyl-prolyl cis-trans isomerase PTPA-1</fullName>
    </alternativeName>
    <alternativeName>
        <fullName evidence="13">Phosphotyrosyl phosphatase activator 1</fullName>
    </alternativeName>
</protein>
<evidence type="ECO:0000256" key="14">
    <source>
        <dbReference type="SAM" id="MobiDB-lite"/>
    </source>
</evidence>
<evidence type="ECO:0000256" key="3">
    <source>
        <dbReference type="ARBA" id="ARBA00004496"/>
    </source>
</evidence>
<keyword evidence="17" id="KW-1185">Reference proteome</keyword>
<dbReference type="InParanoid" id="A0A1V8SGS6"/>
<keyword evidence="8" id="KW-0413">Isomerase</keyword>
<evidence type="ECO:0000313" key="16">
    <source>
        <dbReference type="EMBL" id="OQN98354.1"/>
    </source>
</evidence>
<dbReference type="InterPro" id="IPR015421">
    <property type="entry name" value="PyrdxlP-dep_Trfase_major"/>
</dbReference>
<feature type="compositionally biased region" description="Basic and acidic residues" evidence="14">
    <location>
        <begin position="900"/>
        <end position="943"/>
    </location>
</feature>
<comment type="subcellular location">
    <subcellularLocation>
        <location evidence="3">Cytoplasm</location>
    </subcellularLocation>
    <subcellularLocation>
        <location evidence="2">Nucleus</location>
    </subcellularLocation>
</comment>
<feature type="region of interest" description="Disordered" evidence="14">
    <location>
        <begin position="680"/>
        <end position="1034"/>
    </location>
</feature>
<dbReference type="CDD" id="cd04087">
    <property type="entry name" value="PTPA"/>
    <property type="match status" value="1"/>
</dbReference>
<evidence type="ECO:0000256" key="13">
    <source>
        <dbReference type="ARBA" id="ARBA00042528"/>
    </source>
</evidence>
<evidence type="ECO:0000256" key="11">
    <source>
        <dbReference type="ARBA" id="ARBA00040073"/>
    </source>
</evidence>
<feature type="compositionally biased region" description="Basic and acidic residues" evidence="14">
    <location>
        <begin position="711"/>
        <end position="727"/>
    </location>
</feature>
<dbReference type="GO" id="GO:0005634">
    <property type="term" value="C:nucleus"/>
    <property type="evidence" value="ECO:0007669"/>
    <property type="project" value="UniProtKB-SubCell"/>
</dbReference>
<dbReference type="InterPro" id="IPR004327">
    <property type="entry name" value="Phstyr_phstse_ac"/>
</dbReference>
<evidence type="ECO:0000256" key="5">
    <source>
        <dbReference type="ARBA" id="ARBA00013194"/>
    </source>
</evidence>
<gene>
    <name evidence="16" type="ORF">B0A48_15621</name>
</gene>
<organism evidence="16 17">
    <name type="scientific">Cryoendolithus antarcticus</name>
    <dbReference type="NCBI Taxonomy" id="1507870"/>
    <lineage>
        <taxon>Eukaryota</taxon>
        <taxon>Fungi</taxon>
        <taxon>Dikarya</taxon>
        <taxon>Ascomycota</taxon>
        <taxon>Pezizomycotina</taxon>
        <taxon>Dothideomycetes</taxon>
        <taxon>Dothideomycetidae</taxon>
        <taxon>Cladosporiales</taxon>
        <taxon>Cladosporiaceae</taxon>
        <taxon>Cryoendolithus</taxon>
    </lineage>
</organism>
<feature type="compositionally biased region" description="Basic and acidic residues" evidence="14">
    <location>
        <begin position="1731"/>
        <end position="1750"/>
    </location>
</feature>
<feature type="compositionally biased region" description="Basic and acidic residues" evidence="14">
    <location>
        <begin position="781"/>
        <end position="801"/>
    </location>
</feature>
<dbReference type="GO" id="GO:0005737">
    <property type="term" value="C:cytoplasm"/>
    <property type="evidence" value="ECO:0007669"/>
    <property type="project" value="UniProtKB-SubCell"/>
</dbReference>
<keyword evidence="6" id="KW-0963">Cytoplasm</keyword>
<dbReference type="GO" id="GO:0008160">
    <property type="term" value="F:protein tyrosine phosphatase activator activity"/>
    <property type="evidence" value="ECO:0007669"/>
    <property type="project" value="TreeGrafter"/>
</dbReference>
<dbReference type="GO" id="GO:0003755">
    <property type="term" value="F:peptidyl-prolyl cis-trans isomerase activity"/>
    <property type="evidence" value="ECO:0007669"/>
    <property type="project" value="UniProtKB-KW"/>
</dbReference>
<dbReference type="InterPro" id="IPR043170">
    <property type="entry name" value="PTPA_C_lid"/>
</dbReference>
<feature type="domain" description="Aminotransferase class V" evidence="15">
    <location>
        <begin position="515"/>
        <end position="596"/>
    </location>
</feature>
<evidence type="ECO:0000256" key="7">
    <source>
        <dbReference type="ARBA" id="ARBA00023110"/>
    </source>
</evidence>
<evidence type="ECO:0000256" key="12">
    <source>
        <dbReference type="ARBA" id="ARBA00041577"/>
    </source>
</evidence>
<reference evidence="17" key="1">
    <citation type="submission" date="2017-03" db="EMBL/GenBank/DDBJ databases">
        <title>Genomes of endolithic fungi from Antarctica.</title>
        <authorList>
            <person name="Coleine C."/>
            <person name="Masonjones S."/>
            <person name="Stajich J.E."/>
        </authorList>
    </citation>
    <scope>NUCLEOTIDE SEQUENCE [LARGE SCALE GENOMIC DNA]</scope>
    <source>
        <strain evidence="17">CCFEE 5527</strain>
    </source>
</reference>
<evidence type="ECO:0000256" key="9">
    <source>
        <dbReference type="ARBA" id="ARBA00023242"/>
    </source>
</evidence>
<comment type="similarity">
    <text evidence="4">Belongs to the PTPA-type PPIase family.</text>
</comment>
<evidence type="ECO:0000313" key="17">
    <source>
        <dbReference type="Proteomes" id="UP000192596"/>
    </source>
</evidence>
<dbReference type="Gene3D" id="1.20.120.1150">
    <property type="match status" value="1"/>
</dbReference>
<evidence type="ECO:0000256" key="6">
    <source>
        <dbReference type="ARBA" id="ARBA00022490"/>
    </source>
</evidence>
<dbReference type="PANTHER" id="PTHR10012">
    <property type="entry name" value="SERINE/THREONINE-PROTEIN PHOSPHATASE 2A REGULATORY SUBUNIT B"/>
    <property type="match status" value="1"/>
</dbReference>
<dbReference type="InterPro" id="IPR015424">
    <property type="entry name" value="PyrdxlP-dep_Trfase"/>
</dbReference>
<feature type="compositionally biased region" description="Basic and acidic residues" evidence="14">
    <location>
        <begin position="958"/>
        <end position="1034"/>
    </location>
</feature>
<comment type="caution">
    <text evidence="16">The sequence shown here is derived from an EMBL/GenBank/DDBJ whole genome shotgun (WGS) entry which is preliminary data.</text>
</comment>
<dbReference type="Pfam" id="PF00266">
    <property type="entry name" value="Aminotran_5"/>
    <property type="match status" value="1"/>
</dbReference>
<evidence type="ECO:0000256" key="2">
    <source>
        <dbReference type="ARBA" id="ARBA00004123"/>
    </source>
</evidence>
<dbReference type="EMBL" id="NAJO01000046">
    <property type="protein sequence ID" value="OQN98354.1"/>
    <property type="molecule type" value="Genomic_DNA"/>
</dbReference>
<dbReference type="InterPro" id="IPR000192">
    <property type="entry name" value="Aminotrans_V_dom"/>
</dbReference>
<dbReference type="Gene3D" id="3.40.640.10">
    <property type="entry name" value="Type I PLP-dependent aspartate aminotransferase-like (Major domain)"/>
    <property type="match status" value="2"/>
</dbReference>
<evidence type="ECO:0000259" key="15">
    <source>
        <dbReference type="Pfam" id="PF00266"/>
    </source>
</evidence>
<dbReference type="SUPFAM" id="SSF53383">
    <property type="entry name" value="PLP-dependent transferases"/>
    <property type="match status" value="1"/>
</dbReference>
<evidence type="ECO:0000256" key="8">
    <source>
        <dbReference type="ARBA" id="ARBA00023235"/>
    </source>
</evidence>
<keyword evidence="7" id="KW-0697">Rotamase</keyword>
<keyword evidence="9" id="KW-0539">Nucleus</keyword>
<dbReference type="STRING" id="1507870.A0A1V8SGS6"/>
<evidence type="ECO:0000256" key="10">
    <source>
        <dbReference type="ARBA" id="ARBA00025287"/>
    </source>
</evidence>
<dbReference type="FunFam" id="1.20.120.1150:FF:000003">
    <property type="entry name" value="Serine/threonine-protein phosphatase 2A activator"/>
    <property type="match status" value="1"/>
</dbReference>
<evidence type="ECO:0000256" key="4">
    <source>
        <dbReference type="ARBA" id="ARBA00011019"/>
    </source>
</evidence>
<comment type="function">
    <text evidence="10">PPIases accelerate the folding of proteins. It catalyzes the cis-trans isomerization of proline imidic peptide bonds in oligopeptides. Acts as a regulatory subunit for PP2A-like phosphatases modulating their activity or substrate specificity, probably by inducing a conformational change in the catalytic subunit, a direct target of the PPIase. Can reactivate inactive phosphatase PP2A-phosphatase methylesterase complexes (PP2Ai) in presence of ATP and Mg(2+) by dissociating the inactive form from the complex.</text>
</comment>
<dbReference type="GO" id="GO:0007052">
    <property type="term" value="P:mitotic spindle organization"/>
    <property type="evidence" value="ECO:0007669"/>
    <property type="project" value="TreeGrafter"/>
</dbReference>
<dbReference type="Pfam" id="PF03095">
    <property type="entry name" value="PTPA"/>
    <property type="match status" value="1"/>
</dbReference>
<comment type="catalytic activity">
    <reaction evidence="1">
        <text>[protein]-peptidylproline (omega=180) = [protein]-peptidylproline (omega=0)</text>
        <dbReference type="Rhea" id="RHEA:16237"/>
        <dbReference type="Rhea" id="RHEA-COMP:10747"/>
        <dbReference type="Rhea" id="RHEA-COMP:10748"/>
        <dbReference type="ChEBI" id="CHEBI:83833"/>
        <dbReference type="ChEBI" id="CHEBI:83834"/>
        <dbReference type="EC" id="5.2.1.8"/>
    </reaction>
</comment>
<feature type="compositionally biased region" description="Basic and acidic residues" evidence="14">
    <location>
        <begin position="826"/>
        <end position="869"/>
    </location>
</feature>
<feature type="region of interest" description="Disordered" evidence="14">
    <location>
        <begin position="354"/>
        <end position="376"/>
    </location>
</feature>
<dbReference type="SUPFAM" id="SSF140984">
    <property type="entry name" value="PTPA-like"/>
    <property type="match status" value="1"/>
</dbReference>
<feature type="compositionally biased region" description="Low complexity" evidence="14">
    <location>
        <begin position="360"/>
        <end position="376"/>
    </location>
</feature>